<gene>
    <name evidence="5" type="ORF">FCC1311_016692</name>
</gene>
<dbReference type="SUPFAM" id="SSF54495">
    <property type="entry name" value="UBC-like"/>
    <property type="match status" value="1"/>
</dbReference>
<name>A0A2R5GBE9_9STRA</name>
<feature type="domain" description="UBC core" evidence="4">
    <location>
        <begin position="465"/>
        <end position="645"/>
    </location>
</feature>
<dbReference type="PANTHER" id="PTHR46116">
    <property type="entry name" value="(E3-INDEPENDENT) E2 UBIQUITIN-CONJUGATING ENZYME"/>
    <property type="match status" value="1"/>
</dbReference>
<organism evidence="5 6">
    <name type="scientific">Hondaea fermentalgiana</name>
    <dbReference type="NCBI Taxonomy" id="2315210"/>
    <lineage>
        <taxon>Eukaryota</taxon>
        <taxon>Sar</taxon>
        <taxon>Stramenopiles</taxon>
        <taxon>Bigyra</taxon>
        <taxon>Labyrinthulomycetes</taxon>
        <taxon>Thraustochytrida</taxon>
        <taxon>Thraustochytriidae</taxon>
        <taxon>Hondaea</taxon>
    </lineage>
</organism>
<feature type="region of interest" description="Disordered" evidence="3">
    <location>
        <begin position="347"/>
        <end position="391"/>
    </location>
</feature>
<protein>
    <submittedName>
        <fullName evidence="5">Ubiquitin-conjugating enzyme E2 Z</fullName>
    </submittedName>
</protein>
<feature type="compositionally biased region" description="Basic and acidic residues" evidence="3">
    <location>
        <begin position="351"/>
        <end position="373"/>
    </location>
</feature>
<dbReference type="Pfam" id="PF00179">
    <property type="entry name" value="UQ_con"/>
    <property type="match status" value="1"/>
</dbReference>
<accession>A0A2R5GBE9</accession>
<evidence type="ECO:0000256" key="2">
    <source>
        <dbReference type="ARBA" id="ARBA00022786"/>
    </source>
</evidence>
<dbReference type="Gene3D" id="3.10.110.10">
    <property type="entry name" value="Ubiquitin Conjugating Enzyme"/>
    <property type="match status" value="1"/>
</dbReference>
<evidence type="ECO:0000313" key="6">
    <source>
        <dbReference type="Proteomes" id="UP000241890"/>
    </source>
</evidence>
<proteinExistence type="predicted"/>
<keyword evidence="2" id="KW-0833">Ubl conjugation pathway</keyword>
<sequence>MQDISVSWQPAANDVVKEDVALLCSTLSSVAGTFKYVLSRDSALLGLLVRALENKLLSDFSSSLWEHALRRLKPQDTSDSFSENDAVSTINGFFISGSSSDANGTFSKPRRRRRVCMEGTPLETRDPFYERGHLFRDGDDWMRWLMFFRVASKAIFPELMGHETVLEIFSSLLWSRFAKSDPGFWAVALCRQDPCKFFVEILLQLTKFDIADLIEHGMVDLVLLRNGDLSGEPAGFPSALEARQAQYDRRYLAIRGIFATTVAGSGQNSEATLGNAGSEGAAATLAKPTNFFFGDLVESKSLNPQSDSWRLAIVCRPCQNGSLILNYGNGIFDYEAPLDMVRGLLPAGEGSDERDGSATLRTEKVVDTTEVKRSTRSRSSRSSSTAGEKVSLWKPGYGSGFNRDTDLDSHAHEEALQNRRAAQAQVLCIVQELMESAHGHDGVLFAAEVRNSFFPLVAHENLFGNTLKSLMDNAELVLILLRICKNILTRAEFESLRHFEVKGRWSVAKLVQSLADDLLEELEDAICTEPSPKVRKAKPPKVQSMTTGNGLVRFNPNLYANGKVCLSLLGTWRGGATTNEMWTKKSTLIQVLVSIQSAILGAEYPYFNEPGAEVEWGTARGRRARRLHTNGGYEKLRESTIRHAIIAQILDPPRFFEDLVREHFRLKRNHIQTTVQGWVAEAEEFGPSAHLTNLRALQKELKFVLDSLASSKKA</sequence>
<dbReference type="AlphaFoldDB" id="A0A2R5GBE9"/>
<comment type="caution">
    <text evidence="5">The sequence shown here is derived from an EMBL/GenBank/DDBJ whole genome shotgun (WGS) entry which is preliminary data.</text>
</comment>
<dbReference type="PROSITE" id="PS50127">
    <property type="entry name" value="UBC_2"/>
    <property type="match status" value="1"/>
</dbReference>
<reference evidence="5 6" key="1">
    <citation type="submission" date="2017-12" db="EMBL/GenBank/DDBJ databases">
        <title>Sequencing, de novo assembly and annotation of complete genome of a new Thraustochytrid species, strain FCC1311.</title>
        <authorList>
            <person name="Sedici K."/>
            <person name="Godart F."/>
            <person name="Aiese Cigliano R."/>
            <person name="Sanseverino W."/>
            <person name="Barakat M."/>
            <person name="Ortet P."/>
            <person name="Marechal E."/>
            <person name="Cagnac O."/>
            <person name="Amato A."/>
        </authorList>
    </citation>
    <scope>NUCLEOTIDE SEQUENCE [LARGE SCALE GENOMIC DNA]</scope>
</reference>
<evidence type="ECO:0000259" key="4">
    <source>
        <dbReference type="PROSITE" id="PS50127"/>
    </source>
</evidence>
<evidence type="ECO:0000256" key="1">
    <source>
        <dbReference type="ARBA" id="ARBA00022679"/>
    </source>
</evidence>
<dbReference type="InterPro" id="IPR016135">
    <property type="entry name" value="UBQ-conjugating_enzyme/RWD"/>
</dbReference>
<dbReference type="InParanoid" id="A0A2R5GBE9"/>
<dbReference type="OrthoDB" id="47801at2759"/>
<keyword evidence="6" id="KW-1185">Reference proteome</keyword>
<evidence type="ECO:0000313" key="5">
    <source>
        <dbReference type="EMBL" id="GBG25451.1"/>
    </source>
</evidence>
<dbReference type="Proteomes" id="UP000241890">
    <property type="component" value="Unassembled WGS sequence"/>
</dbReference>
<dbReference type="InterPro" id="IPR000608">
    <property type="entry name" value="UBC"/>
</dbReference>
<dbReference type="EMBL" id="BEYU01000012">
    <property type="protein sequence ID" value="GBG25451.1"/>
    <property type="molecule type" value="Genomic_DNA"/>
</dbReference>
<evidence type="ECO:0000256" key="3">
    <source>
        <dbReference type="SAM" id="MobiDB-lite"/>
    </source>
</evidence>
<dbReference type="GO" id="GO:0016740">
    <property type="term" value="F:transferase activity"/>
    <property type="evidence" value="ECO:0007669"/>
    <property type="project" value="UniProtKB-KW"/>
</dbReference>
<keyword evidence="1" id="KW-0808">Transferase</keyword>